<dbReference type="InterPro" id="IPR019476">
    <property type="entry name" value="T4SS_TraD_DNA-bd"/>
</dbReference>
<evidence type="ECO:0000313" key="9">
    <source>
        <dbReference type="Proteomes" id="UP000189670"/>
    </source>
</evidence>
<dbReference type="InterPro" id="IPR051539">
    <property type="entry name" value="T4SS-coupling_protein"/>
</dbReference>
<evidence type="ECO:0000259" key="7">
    <source>
        <dbReference type="Pfam" id="PF10412"/>
    </source>
</evidence>
<keyword evidence="3 6" id="KW-0812">Transmembrane</keyword>
<protein>
    <submittedName>
        <fullName evidence="8">Sigma 54 interacting domain protein</fullName>
    </submittedName>
</protein>
<dbReference type="CDD" id="cd01127">
    <property type="entry name" value="TrwB_TraG_TraD_VirD4"/>
    <property type="match status" value="1"/>
</dbReference>
<dbReference type="SUPFAM" id="SSF52540">
    <property type="entry name" value="P-loop containing nucleoside triphosphate hydrolases"/>
    <property type="match status" value="1"/>
</dbReference>
<evidence type="ECO:0000256" key="2">
    <source>
        <dbReference type="ARBA" id="ARBA00022475"/>
    </source>
</evidence>
<gene>
    <name evidence="8" type="ORF">OMM_02629</name>
</gene>
<dbReference type="GO" id="GO:0005886">
    <property type="term" value="C:plasma membrane"/>
    <property type="evidence" value="ECO:0007669"/>
    <property type="project" value="UniProtKB-SubCell"/>
</dbReference>
<feature type="transmembrane region" description="Helical" evidence="6">
    <location>
        <begin position="39"/>
        <end position="57"/>
    </location>
</feature>
<feature type="transmembrane region" description="Helical" evidence="6">
    <location>
        <begin position="12"/>
        <end position="33"/>
    </location>
</feature>
<evidence type="ECO:0000256" key="4">
    <source>
        <dbReference type="ARBA" id="ARBA00022989"/>
    </source>
</evidence>
<name>A0A1V1P8L8_9BACT</name>
<dbReference type="EMBL" id="ATBP01000297">
    <property type="protein sequence ID" value="ETR71249.1"/>
    <property type="molecule type" value="Genomic_DNA"/>
</dbReference>
<dbReference type="InterPro" id="IPR027417">
    <property type="entry name" value="P-loop_NTPase"/>
</dbReference>
<dbReference type="Proteomes" id="UP000189670">
    <property type="component" value="Unassembled WGS sequence"/>
</dbReference>
<dbReference type="AlphaFoldDB" id="A0A1V1P8L8"/>
<comment type="caution">
    <text evidence="8">The sequence shown here is derived from an EMBL/GenBank/DDBJ whole genome shotgun (WGS) entry which is preliminary data.</text>
</comment>
<proteinExistence type="predicted"/>
<sequence length="491" mass="57055">MAANRISEYMYILIKTAKLTFILMLIIFASISLFNMNMYQYQALLAYYWSILYAGLFKKGLMMHDDVFACAIYTKSIIQENLFISVIMGLLGLPLFLYLYMPYKKYKYLRGAKFTNRFKLKFKRGKLNCGLCKIPENQECRHFFIVGKPGTGKTVFMLEVLNQLTRHQAKCMIYDFKGDYISRFYDEGTDMIFNPIDERSVYWNFFDDIETELDIETIASILIPQNRKEIWNDAAREVLTGIIYYLWEQNRRTISDLWQCLIAENATIASILQKTERGKRGYKYIQEVDSKQTIGVIATLTQFTKCFEIIRKPKGQPFTIKDWVNKGTGNLYVSNYSNSQAILKPVLTLFIDMLTKKLLDVQASKQKTYILLDELGTLNRLEGVKRLLTLGRSYKCACFLGIQDIAQIDNVYGSDNRKTMLNSCGNWLIFGVSDYDTAKVCSNRIGEIEYYEIEKSYQIGKKGGSASRRKKREFLVLPSELQTMSDLFFIF</sequence>
<evidence type="ECO:0000313" key="8">
    <source>
        <dbReference type="EMBL" id="ETR71249.1"/>
    </source>
</evidence>
<feature type="transmembrane region" description="Helical" evidence="6">
    <location>
        <begin position="82"/>
        <end position="101"/>
    </location>
</feature>
<accession>A0A1V1P8L8</accession>
<comment type="subcellular location">
    <subcellularLocation>
        <location evidence="1">Cell membrane</location>
        <topology evidence="1">Multi-pass membrane protein</topology>
    </subcellularLocation>
</comment>
<keyword evidence="2" id="KW-1003">Cell membrane</keyword>
<evidence type="ECO:0000256" key="3">
    <source>
        <dbReference type="ARBA" id="ARBA00022692"/>
    </source>
</evidence>
<dbReference type="Pfam" id="PF10412">
    <property type="entry name" value="TrwB_AAD_bind"/>
    <property type="match status" value="1"/>
</dbReference>
<evidence type="ECO:0000256" key="6">
    <source>
        <dbReference type="SAM" id="Phobius"/>
    </source>
</evidence>
<dbReference type="Gene3D" id="3.40.50.300">
    <property type="entry name" value="P-loop containing nucleotide triphosphate hydrolases"/>
    <property type="match status" value="2"/>
</dbReference>
<dbReference type="PANTHER" id="PTHR37937:SF1">
    <property type="entry name" value="CONJUGATIVE TRANSFER: DNA TRANSPORT"/>
    <property type="match status" value="1"/>
</dbReference>
<evidence type="ECO:0000256" key="1">
    <source>
        <dbReference type="ARBA" id="ARBA00004651"/>
    </source>
</evidence>
<organism evidence="8 9">
    <name type="scientific">Candidatus Magnetoglobus multicellularis str. Araruama</name>
    <dbReference type="NCBI Taxonomy" id="890399"/>
    <lineage>
        <taxon>Bacteria</taxon>
        <taxon>Pseudomonadati</taxon>
        <taxon>Thermodesulfobacteriota</taxon>
        <taxon>Desulfobacteria</taxon>
        <taxon>Desulfobacterales</taxon>
        <taxon>Desulfobacteraceae</taxon>
        <taxon>Candidatus Magnetoglobus</taxon>
    </lineage>
</organism>
<dbReference type="PANTHER" id="PTHR37937">
    <property type="entry name" value="CONJUGATIVE TRANSFER: DNA TRANSPORT"/>
    <property type="match status" value="1"/>
</dbReference>
<keyword evidence="5 6" id="KW-0472">Membrane</keyword>
<feature type="domain" description="Type IV secretion system coupling protein TraD DNA-binding" evidence="7">
    <location>
        <begin position="132"/>
        <end position="487"/>
    </location>
</feature>
<reference evidence="9" key="1">
    <citation type="submission" date="2012-11" db="EMBL/GenBank/DDBJ databases">
        <authorList>
            <person name="Lucero-Rivera Y.E."/>
            <person name="Tovar-Ramirez D."/>
        </authorList>
    </citation>
    <scope>NUCLEOTIDE SEQUENCE [LARGE SCALE GENOMIC DNA]</scope>
    <source>
        <strain evidence="9">Araruama</strain>
    </source>
</reference>
<evidence type="ECO:0000256" key="5">
    <source>
        <dbReference type="ARBA" id="ARBA00023136"/>
    </source>
</evidence>
<keyword evidence="4 6" id="KW-1133">Transmembrane helix</keyword>